<feature type="transmembrane region" description="Helical" evidence="7">
    <location>
        <begin position="367"/>
        <end position="389"/>
    </location>
</feature>
<comment type="subcellular location">
    <subcellularLocation>
        <location evidence="1">Membrane</location>
        <topology evidence="1">Multi-pass membrane protein</topology>
    </subcellularLocation>
</comment>
<dbReference type="STRING" id="1513793.SAMN06296036_109143"/>
<evidence type="ECO:0000259" key="8">
    <source>
        <dbReference type="PROSITE" id="PS50850"/>
    </source>
</evidence>
<feature type="transmembrane region" description="Helical" evidence="7">
    <location>
        <begin position="335"/>
        <end position="360"/>
    </location>
</feature>
<feature type="transmembrane region" description="Helical" evidence="7">
    <location>
        <begin position="241"/>
        <end position="267"/>
    </location>
</feature>
<gene>
    <name evidence="9" type="ORF">SAMN06296036_109143</name>
</gene>
<feature type="domain" description="Major facilitator superfamily (MFS) profile" evidence="8">
    <location>
        <begin position="21"/>
        <end position="423"/>
    </location>
</feature>
<evidence type="ECO:0000256" key="4">
    <source>
        <dbReference type="ARBA" id="ARBA00022989"/>
    </source>
</evidence>
<evidence type="ECO:0000256" key="1">
    <source>
        <dbReference type="ARBA" id="ARBA00004141"/>
    </source>
</evidence>
<feature type="transmembrane region" description="Helical" evidence="7">
    <location>
        <begin position="111"/>
        <end position="130"/>
    </location>
</feature>
<dbReference type="OrthoDB" id="9773404at2"/>
<dbReference type="PROSITE" id="PS50850">
    <property type="entry name" value="MFS"/>
    <property type="match status" value="1"/>
</dbReference>
<dbReference type="GO" id="GO:0016020">
    <property type="term" value="C:membrane"/>
    <property type="evidence" value="ECO:0007669"/>
    <property type="project" value="UniProtKB-SubCell"/>
</dbReference>
<evidence type="ECO:0000313" key="10">
    <source>
        <dbReference type="Proteomes" id="UP000192907"/>
    </source>
</evidence>
<dbReference type="Proteomes" id="UP000192907">
    <property type="component" value="Unassembled WGS sequence"/>
</dbReference>
<comment type="similarity">
    <text evidence="2">Belongs to the major facilitator superfamily. Nitrate/nitrite porter (TC 2.A.1.8) family.</text>
</comment>
<evidence type="ECO:0000313" key="9">
    <source>
        <dbReference type="EMBL" id="SMF29985.1"/>
    </source>
</evidence>
<dbReference type="InterPro" id="IPR036259">
    <property type="entry name" value="MFS_trans_sf"/>
</dbReference>
<reference evidence="10" key="1">
    <citation type="submission" date="2017-04" db="EMBL/GenBank/DDBJ databases">
        <authorList>
            <person name="Varghese N."/>
            <person name="Submissions S."/>
        </authorList>
    </citation>
    <scope>NUCLEOTIDE SEQUENCE [LARGE SCALE GENOMIC DNA]</scope>
    <source>
        <strain evidence="10">RKEM611</strain>
    </source>
</reference>
<feature type="transmembrane region" description="Helical" evidence="7">
    <location>
        <begin position="279"/>
        <end position="299"/>
    </location>
</feature>
<dbReference type="InterPro" id="IPR011701">
    <property type="entry name" value="MFS"/>
</dbReference>
<dbReference type="InterPro" id="IPR020846">
    <property type="entry name" value="MFS_dom"/>
</dbReference>
<dbReference type="AlphaFoldDB" id="A0A1Y6BV34"/>
<keyword evidence="10" id="KW-1185">Reference proteome</keyword>
<dbReference type="CDD" id="cd17341">
    <property type="entry name" value="MFS_NRT2_like"/>
    <property type="match status" value="1"/>
</dbReference>
<dbReference type="Gene3D" id="1.20.1250.20">
    <property type="entry name" value="MFS general substrate transporter like domains"/>
    <property type="match status" value="2"/>
</dbReference>
<keyword evidence="5" id="KW-0534">Nitrate assimilation</keyword>
<feature type="transmembrane region" description="Helical" evidence="7">
    <location>
        <begin position="87"/>
        <end position="105"/>
    </location>
</feature>
<feature type="transmembrane region" description="Helical" evidence="7">
    <location>
        <begin position="21"/>
        <end position="44"/>
    </location>
</feature>
<feature type="transmembrane region" description="Helical" evidence="7">
    <location>
        <begin position="56"/>
        <end position="75"/>
    </location>
</feature>
<evidence type="ECO:0000256" key="7">
    <source>
        <dbReference type="SAM" id="Phobius"/>
    </source>
</evidence>
<evidence type="ECO:0000256" key="2">
    <source>
        <dbReference type="ARBA" id="ARBA00008432"/>
    </source>
</evidence>
<dbReference type="Pfam" id="PF07690">
    <property type="entry name" value="MFS_1"/>
    <property type="match status" value="1"/>
</dbReference>
<organism evidence="9 10">
    <name type="scientific">Pseudobacteriovorax antillogorgiicola</name>
    <dbReference type="NCBI Taxonomy" id="1513793"/>
    <lineage>
        <taxon>Bacteria</taxon>
        <taxon>Pseudomonadati</taxon>
        <taxon>Bdellovibrionota</taxon>
        <taxon>Oligoflexia</taxon>
        <taxon>Oligoflexales</taxon>
        <taxon>Pseudobacteriovoracaceae</taxon>
        <taxon>Pseudobacteriovorax</taxon>
    </lineage>
</organism>
<evidence type="ECO:0000256" key="6">
    <source>
        <dbReference type="ARBA" id="ARBA00023136"/>
    </source>
</evidence>
<feature type="transmembrane region" description="Helical" evidence="7">
    <location>
        <begin position="311"/>
        <end position="329"/>
    </location>
</feature>
<dbReference type="GO" id="GO:0015112">
    <property type="term" value="F:nitrate transmembrane transporter activity"/>
    <property type="evidence" value="ECO:0007669"/>
    <property type="project" value="InterPro"/>
</dbReference>
<dbReference type="EMBL" id="FWZT01000009">
    <property type="protein sequence ID" value="SMF29985.1"/>
    <property type="molecule type" value="Genomic_DNA"/>
</dbReference>
<dbReference type="FunFam" id="1.20.1250.20:FF:000053">
    <property type="entry name" value="Nitrate transporter 2.1"/>
    <property type="match status" value="1"/>
</dbReference>
<sequence length="441" mass="48619">MEQHKAGRLNLTDFKSVPMRTFHITWLSFFMCFFAWFGIAPLMAVVRDEFSLTKSQIGTIIVASVSATVIMRLLLGYVCDRIGPRKTYTYLLAFGSIPVFGIAFSNSYETFLIARLLIGCIGASFVLTQYHTSVMFTSRVVGTANATSAGWGNLGGGVTQMVMPLVFTGFLGLGFAASMSWRLSMVVTAFGLLLCAFLYFRYTQDFPQGNWDELKDERKKDLAQHIDGESNLKELLKDYRIWLLFVIYGACFGMELTINNVAALYYIDRFGLDLKSAGLMAGLFGLMNIFARSLGGVWADRFGVQSGLKGRVRFLALILFLEGAALLLFSSMDILWTAVFSMIIFSLCVQMAEGATYAVVPFINRKHLGVVSGIVGAGGNMGAVVFGFLFRSESLSYGDAFGVLGIFVMAVSFAVPLIRFSPEKENFEKEVMARAMAVKSP</sequence>
<dbReference type="GO" id="GO:0042128">
    <property type="term" value="P:nitrate assimilation"/>
    <property type="evidence" value="ECO:0007669"/>
    <property type="project" value="UniProtKB-KW"/>
</dbReference>
<keyword evidence="6 7" id="KW-0472">Membrane</keyword>
<feature type="transmembrane region" description="Helical" evidence="7">
    <location>
        <begin position="401"/>
        <end position="420"/>
    </location>
</feature>
<name>A0A1Y6BV34_9BACT</name>
<dbReference type="PANTHER" id="PTHR23515">
    <property type="entry name" value="HIGH-AFFINITY NITRATE TRANSPORTER 2.3"/>
    <property type="match status" value="1"/>
</dbReference>
<dbReference type="InterPro" id="IPR044772">
    <property type="entry name" value="NO3_transporter"/>
</dbReference>
<keyword evidence="4 7" id="KW-1133">Transmembrane helix</keyword>
<protein>
    <submittedName>
        <fullName evidence="9">MFS transporter, NNP family, nitrate/nitrite transporter</fullName>
    </submittedName>
</protein>
<feature type="transmembrane region" description="Helical" evidence="7">
    <location>
        <begin position="151"/>
        <end position="175"/>
    </location>
</feature>
<keyword evidence="3 7" id="KW-0812">Transmembrane</keyword>
<dbReference type="SUPFAM" id="SSF103473">
    <property type="entry name" value="MFS general substrate transporter"/>
    <property type="match status" value="1"/>
</dbReference>
<accession>A0A1Y6BV34</accession>
<feature type="transmembrane region" description="Helical" evidence="7">
    <location>
        <begin position="181"/>
        <end position="200"/>
    </location>
</feature>
<dbReference type="RefSeq" id="WP_132319264.1">
    <property type="nucleotide sequence ID" value="NZ_FWZT01000009.1"/>
</dbReference>
<proteinExistence type="inferred from homology"/>
<evidence type="ECO:0000256" key="5">
    <source>
        <dbReference type="ARBA" id="ARBA00023063"/>
    </source>
</evidence>
<evidence type="ECO:0000256" key="3">
    <source>
        <dbReference type="ARBA" id="ARBA00022692"/>
    </source>
</evidence>